<proteinExistence type="predicted"/>
<accession>A0A6A3CZ24</accession>
<gene>
    <name evidence="1" type="ORF">F3Y22_tig00002169pilonHSYRG00028</name>
</gene>
<dbReference type="EMBL" id="VEPZ02000162">
    <property type="protein sequence ID" value="KAE8732431.1"/>
    <property type="molecule type" value="Genomic_DNA"/>
</dbReference>
<sequence length="90" mass="9769">MVSTANDLSAWKDFPKGLRVLLLDDTNSVADIKSKLESTDYIVYTFRDENEALSEVSSRPESFHVAIVETDVGGLIRSGGLTLGLLEGPP</sequence>
<organism evidence="1 2">
    <name type="scientific">Hibiscus syriacus</name>
    <name type="common">Rose of Sharon</name>
    <dbReference type="NCBI Taxonomy" id="106335"/>
    <lineage>
        <taxon>Eukaryota</taxon>
        <taxon>Viridiplantae</taxon>
        <taxon>Streptophyta</taxon>
        <taxon>Embryophyta</taxon>
        <taxon>Tracheophyta</taxon>
        <taxon>Spermatophyta</taxon>
        <taxon>Magnoliopsida</taxon>
        <taxon>eudicotyledons</taxon>
        <taxon>Gunneridae</taxon>
        <taxon>Pentapetalae</taxon>
        <taxon>rosids</taxon>
        <taxon>malvids</taxon>
        <taxon>Malvales</taxon>
        <taxon>Malvaceae</taxon>
        <taxon>Malvoideae</taxon>
        <taxon>Hibiscus</taxon>
    </lineage>
</organism>
<evidence type="ECO:0000313" key="1">
    <source>
        <dbReference type="EMBL" id="KAE8732431.1"/>
    </source>
</evidence>
<reference evidence="1" key="1">
    <citation type="submission" date="2019-09" db="EMBL/GenBank/DDBJ databases">
        <title>Draft genome information of white flower Hibiscus syriacus.</title>
        <authorList>
            <person name="Kim Y.-M."/>
        </authorList>
    </citation>
    <scope>NUCLEOTIDE SEQUENCE [LARGE SCALE GENOMIC DNA]</scope>
    <source>
        <strain evidence="1">YM2019G1</strain>
    </source>
</reference>
<evidence type="ECO:0000313" key="2">
    <source>
        <dbReference type="Proteomes" id="UP000436088"/>
    </source>
</evidence>
<name>A0A6A3CZ24_HIBSY</name>
<dbReference type="Proteomes" id="UP000436088">
    <property type="component" value="Unassembled WGS sequence"/>
</dbReference>
<protein>
    <submittedName>
        <fullName evidence="1">Uncharacterized protein</fullName>
    </submittedName>
</protein>
<dbReference type="AlphaFoldDB" id="A0A6A3CZ24"/>
<comment type="caution">
    <text evidence="1">The sequence shown here is derived from an EMBL/GenBank/DDBJ whole genome shotgun (WGS) entry which is preliminary data.</text>
</comment>
<keyword evidence="2" id="KW-1185">Reference proteome</keyword>